<evidence type="ECO:0000313" key="2">
    <source>
        <dbReference type="Proteomes" id="UP000596247"/>
    </source>
</evidence>
<name>A0A7R8R6D3_9CAUD</name>
<dbReference type="EMBL" id="LR881104">
    <property type="protein sequence ID" value="CAD5236059.1"/>
    <property type="molecule type" value="Genomic_DNA"/>
</dbReference>
<organism evidence="1 2">
    <name type="scientific">Klebsiella phage vB_KvM-Eowyn</name>
    <dbReference type="NCBI Taxonomy" id="2762819"/>
    <lineage>
        <taxon>Viruses</taxon>
        <taxon>Duplodnaviria</taxon>
        <taxon>Heunggongvirae</taxon>
        <taxon>Uroviricota</taxon>
        <taxon>Caudoviricetes</taxon>
        <taxon>Chimalliviridae</taxon>
        <taxon>Eowynvirus</taxon>
        <taxon>Eowynvirus eowyn</taxon>
    </lineage>
</organism>
<keyword evidence="2" id="KW-1185">Reference proteome</keyword>
<gene>
    <name evidence="1" type="ORF">LLCLJKAH_00070</name>
</gene>
<reference evidence="1 2" key="1">
    <citation type="submission" date="2020-09" db="EMBL/GenBank/DDBJ databases">
        <authorList>
            <person name="Jameson E."/>
        </authorList>
    </citation>
    <scope>NUCLEOTIDE SEQUENCE [LARGE SCALE GENOMIC DNA]</scope>
</reference>
<protein>
    <submittedName>
        <fullName evidence="1">Uncharacterized protein</fullName>
    </submittedName>
</protein>
<accession>A0A7R8R6D3</accession>
<dbReference type="Proteomes" id="UP000596247">
    <property type="component" value="Chromosome"/>
</dbReference>
<evidence type="ECO:0000313" key="1">
    <source>
        <dbReference type="EMBL" id="CAD5236059.1"/>
    </source>
</evidence>
<proteinExistence type="predicted"/>
<sequence>MTDISNQYKPMGVTVINPHTEYRYYEVGGYPLMLVMRDGIAVGQLEFDVLPPFGEYTRVVLDPSGEGNFTIMFMSWMHLDEGALDEDELCDAELHFMDLLGYPEDAPTHAGYLEWAFNSPSEAIIYVIENPDDPECVGSLIMKYEVQNTDTHMFYQPAKKWIPSFLMEVRATNTLRGWCTNTASQIQDLAVMHFPGSGETIH</sequence>